<dbReference type="Gene3D" id="1.10.287.130">
    <property type="match status" value="1"/>
</dbReference>
<evidence type="ECO:0000256" key="2">
    <source>
        <dbReference type="ARBA" id="ARBA00004370"/>
    </source>
</evidence>
<dbReference type="GO" id="GO:0004721">
    <property type="term" value="F:phosphoprotein phosphatase activity"/>
    <property type="evidence" value="ECO:0007669"/>
    <property type="project" value="TreeGrafter"/>
</dbReference>
<proteinExistence type="predicted"/>
<protein>
    <recommendedName>
        <fullName evidence="3">histidine kinase</fullName>
        <ecNumber evidence="3">2.7.13.3</ecNumber>
    </recommendedName>
</protein>
<dbReference type="InterPro" id="IPR005467">
    <property type="entry name" value="His_kinase_dom"/>
</dbReference>
<feature type="transmembrane region" description="Helical" evidence="8">
    <location>
        <begin position="12"/>
        <end position="35"/>
    </location>
</feature>
<evidence type="ECO:0000256" key="7">
    <source>
        <dbReference type="ARBA" id="ARBA00023012"/>
    </source>
</evidence>
<evidence type="ECO:0000313" key="10">
    <source>
        <dbReference type="EMBL" id="CUO01722.1"/>
    </source>
</evidence>
<dbReference type="SUPFAM" id="SSF55874">
    <property type="entry name" value="ATPase domain of HSP90 chaperone/DNA topoisomerase II/histidine kinase"/>
    <property type="match status" value="1"/>
</dbReference>
<dbReference type="PANTHER" id="PTHR45453">
    <property type="entry name" value="PHOSPHATE REGULON SENSOR PROTEIN PHOR"/>
    <property type="match status" value="1"/>
</dbReference>
<reference evidence="10 11" key="1">
    <citation type="submission" date="2015-09" db="EMBL/GenBank/DDBJ databases">
        <authorList>
            <consortium name="Pathogen Informatics"/>
        </authorList>
    </citation>
    <scope>NUCLEOTIDE SEQUENCE [LARGE SCALE GENOMIC DNA]</scope>
    <source>
        <strain evidence="10 11">2789STDY5834876</strain>
    </source>
</reference>
<dbReference type="AlphaFoldDB" id="A0A174BL33"/>
<gene>
    <name evidence="10" type="primary">baeS_1</name>
    <name evidence="10" type="ORF">ERS852491_01066</name>
</gene>
<dbReference type="SUPFAM" id="SSF47384">
    <property type="entry name" value="Homodimeric domain of signal transducing histidine kinase"/>
    <property type="match status" value="1"/>
</dbReference>
<dbReference type="InterPro" id="IPR050351">
    <property type="entry name" value="BphY/WalK/GraS-like"/>
</dbReference>
<dbReference type="PANTHER" id="PTHR45453:SF1">
    <property type="entry name" value="PHOSPHATE REGULON SENSOR PROTEIN PHOR"/>
    <property type="match status" value="1"/>
</dbReference>
<dbReference type="InterPro" id="IPR003594">
    <property type="entry name" value="HATPase_dom"/>
</dbReference>
<dbReference type="OrthoDB" id="9813151at2"/>
<comment type="catalytic activity">
    <reaction evidence="1">
        <text>ATP + protein L-histidine = ADP + protein N-phospho-L-histidine.</text>
        <dbReference type="EC" id="2.7.13.3"/>
    </reaction>
</comment>
<keyword evidence="5 10" id="KW-0808">Transferase</keyword>
<organism evidence="10 11">
    <name type="scientific">Faecalicatena contorta</name>
    <dbReference type="NCBI Taxonomy" id="39482"/>
    <lineage>
        <taxon>Bacteria</taxon>
        <taxon>Bacillati</taxon>
        <taxon>Bacillota</taxon>
        <taxon>Clostridia</taxon>
        <taxon>Lachnospirales</taxon>
        <taxon>Lachnospiraceae</taxon>
        <taxon>Faecalicatena</taxon>
    </lineage>
</organism>
<comment type="subcellular location">
    <subcellularLocation>
        <location evidence="2">Membrane</location>
    </subcellularLocation>
</comment>
<keyword evidence="7" id="KW-0902">Two-component regulatory system</keyword>
<dbReference type="SMART" id="SM00387">
    <property type="entry name" value="HATPase_c"/>
    <property type="match status" value="1"/>
</dbReference>
<dbReference type="InterPro" id="IPR003661">
    <property type="entry name" value="HisK_dim/P_dom"/>
</dbReference>
<evidence type="ECO:0000256" key="8">
    <source>
        <dbReference type="SAM" id="Phobius"/>
    </source>
</evidence>
<keyword evidence="8" id="KW-0812">Transmembrane</keyword>
<evidence type="ECO:0000256" key="5">
    <source>
        <dbReference type="ARBA" id="ARBA00022679"/>
    </source>
</evidence>
<keyword evidence="8" id="KW-0472">Membrane</keyword>
<dbReference type="InterPro" id="IPR036097">
    <property type="entry name" value="HisK_dim/P_sf"/>
</dbReference>
<accession>A0A174BL33</accession>
<dbReference type="InterPro" id="IPR036890">
    <property type="entry name" value="HATPase_C_sf"/>
</dbReference>
<evidence type="ECO:0000256" key="1">
    <source>
        <dbReference type="ARBA" id="ARBA00000085"/>
    </source>
</evidence>
<keyword evidence="4" id="KW-0597">Phosphoprotein</keyword>
<dbReference type="STRING" id="39482.ERS852491_01066"/>
<feature type="domain" description="Histidine kinase" evidence="9">
    <location>
        <begin position="203"/>
        <end position="414"/>
    </location>
</feature>
<evidence type="ECO:0000256" key="4">
    <source>
        <dbReference type="ARBA" id="ARBA00022553"/>
    </source>
</evidence>
<dbReference type="PROSITE" id="PS50109">
    <property type="entry name" value="HIS_KIN"/>
    <property type="match status" value="1"/>
</dbReference>
<dbReference type="Pfam" id="PF02518">
    <property type="entry name" value="HATPase_c"/>
    <property type="match status" value="1"/>
</dbReference>
<keyword evidence="8" id="KW-1133">Transmembrane helix</keyword>
<dbReference type="Proteomes" id="UP000095544">
    <property type="component" value="Unassembled WGS sequence"/>
</dbReference>
<dbReference type="Gene3D" id="3.30.565.10">
    <property type="entry name" value="Histidine kinase-like ATPase, C-terminal domain"/>
    <property type="match status" value="1"/>
</dbReference>
<dbReference type="SMART" id="SM00388">
    <property type="entry name" value="HisKA"/>
    <property type="match status" value="1"/>
</dbReference>
<dbReference type="RefSeq" id="WP_055151665.1">
    <property type="nucleotide sequence ID" value="NZ_CYZU01000007.1"/>
</dbReference>
<dbReference type="GO" id="GO:0016036">
    <property type="term" value="P:cellular response to phosphate starvation"/>
    <property type="evidence" value="ECO:0007669"/>
    <property type="project" value="TreeGrafter"/>
</dbReference>
<feature type="transmembrane region" description="Helical" evidence="8">
    <location>
        <begin position="157"/>
        <end position="182"/>
    </location>
</feature>
<dbReference type="Pfam" id="PF00512">
    <property type="entry name" value="HisKA"/>
    <property type="match status" value="1"/>
</dbReference>
<name>A0A174BL33_9FIRM</name>
<dbReference type="EC" id="2.7.13.3" evidence="3"/>
<evidence type="ECO:0000259" key="9">
    <source>
        <dbReference type="PROSITE" id="PS50109"/>
    </source>
</evidence>
<evidence type="ECO:0000256" key="6">
    <source>
        <dbReference type="ARBA" id="ARBA00022777"/>
    </source>
</evidence>
<sequence length="414" mass="45794">MTKTLQKKFITTAMLAITVLILVLLGAINGIYGLISGQQMERMLGMLVYNGGAPSLQPELPGGVRPGFLEQPIDEDTAMSARYFLIRYNSDGEAVQTDVSKIASVTETEAEKMAEKVRKSGSSEGRAKQFRYKIAQTHDGKGSVVIFLDTSSQTRNILMVLGISIFIGILCWSLMLLFVILLSKKAILPIAENIEKQKQFVTDAGHEIKTPLAIIMANTDAMELHNGENKWSRNIREQTVRLNGLMQNLLALAKMDEGAVKLPSSDILLSSLLEEILPAFYEPAALKEIIIEENIQPNIIMHGNRDSMSRLITILLDNAVKYTSKQGNIIIYLERKEGVITLSIKNTCDMLPEVDPEKLFDRFYRGDSARTQKSGGYGIGLSAARAIAESQKGSITASYEENQIIFTVELKNSK</sequence>
<dbReference type="CDD" id="cd00082">
    <property type="entry name" value="HisKA"/>
    <property type="match status" value="1"/>
</dbReference>
<evidence type="ECO:0000313" key="11">
    <source>
        <dbReference type="Proteomes" id="UP000095544"/>
    </source>
</evidence>
<dbReference type="EMBL" id="CYZU01000007">
    <property type="protein sequence ID" value="CUO01722.1"/>
    <property type="molecule type" value="Genomic_DNA"/>
</dbReference>
<dbReference type="GO" id="GO:0000155">
    <property type="term" value="F:phosphorelay sensor kinase activity"/>
    <property type="evidence" value="ECO:0007669"/>
    <property type="project" value="InterPro"/>
</dbReference>
<evidence type="ECO:0000256" key="3">
    <source>
        <dbReference type="ARBA" id="ARBA00012438"/>
    </source>
</evidence>
<dbReference type="GO" id="GO:0005886">
    <property type="term" value="C:plasma membrane"/>
    <property type="evidence" value="ECO:0007669"/>
    <property type="project" value="TreeGrafter"/>
</dbReference>
<keyword evidence="6 10" id="KW-0418">Kinase</keyword>